<name>A0ABY1QHC7_9SPHN</name>
<dbReference type="Pfam" id="PF07238">
    <property type="entry name" value="PilZ"/>
    <property type="match status" value="1"/>
</dbReference>
<accession>A0ABY1QHC7</accession>
<dbReference type="SUPFAM" id="SSF141371">
    <property type="entry name" value="PilZ domain-like"/>
    <property type="match status" value="1"/>
</dbReference>
<sequence length="123" mass="13891">MNEAENRQIARDSLFLLADLRVEGIEGEFRIKVRNLSAGGMMGEGNVRVARGTVVRVNIRNIGWVEGTVAWVQDNRFGVAFRDDIDPRLAREPIARTPESSLDYYMRISTPEPTTDKSALRKI</sequence>
<organism evidence="2 3">
    <name type="scientific">Novosphingobium panipatense</name>
    <dbReference type="NCBI Taxonomy" id="428991"/>
    <lineage>
        <taxon>Bacteria</taxon>
        <taxon>Pseudomonadati</taxon>
        <taxon>Pseudomonadota</taxon>
        <taxon>Alphaproteobacteria</taxon>
        <taxon>Sphingomonadales</taxon>
        <taxon>Sphingomonadaceae</taxon>
        <taxon>Novosphingobium</taxon>
    </lineage>
</organism>
<dbReference type="RefSeq" id="WP_103728007.1">
    <property type="nucleotide sequence ID" value="NZ_FXUI01000005.1"/>
</dbReference>
<dbReference type="Proteomes" id="UP001157910">
    <property type="component" value="Unassembled WGS sequence"/>
</dbReference>
<feature type="domain" description="PilZ" evidence="1">
    <location>
        <begin position="6"/>
        <end position="89"/>
    </location>
</feature>
<protein>
    <submittedName>
        <fullName evidence="2">PilZ domain-containing protein</fullName>
    </submittedName>
</protein>
<evidence type="ECO:0000259" key="1">
    <source>
        <dbReference type="Pfam" id="PF07238"/>
    </source>
</evidence>
<keyword evidence="3" id="KW-1185">Reference proteome</keyword>
<evidence type="ECO:0000313" key="2">
    <source>
        <dbReference type="EMBL" id="SMP69468.1"/>
    </source>
</evidence>
<gene>
    <name evidence="2" type="ORF">SAMN06296065_105109</name>
</gene>
<reference evidence="2 3" key="1">
    <citation type="submission" date="2017-05" db="EMBL/GenBank/DDBJ databases">
        <authorList>
            <person name="Varghese N."/>
            <person name="Submissions S."/>
        </authorList>
    </citation>
    <scope>NUCLEOTIDE SEQUENCE [LARGE SCALE GENOMIC DNA]</scope>
    <source>
        <strain evidence="2 3">SM16</strain>
    </source>
</reference>
<proteinExistence type="predicted"/>
<comment type="caution">
    <text evidence="2">The sequence shown here is derived from an EMBL/GenBank/DDBJ whole genome shotgun (WGS) entry which is preliminary data.</text>
</comment>
<evidence type="ECO:0000313" key="3">
    <source>
        <dbReference type="Proteomes" id="UP001157910"/>
    </source>
</evidence>
<dbReference type="EMBL" id="FXUI01000005">
    <property type="protein sequence ID" value="SMP69468.1"/>
    <property type="molecule type" value="Genomic_DNA"/>
</dbReference>
<dbReference type="InterPro" id="IPR009875">
    <property type="entry name" value="PilZ_domain"/>
</dbReference>